<dbReference type="AlphaFoldDB" id="A0A1R3JYQ4"/>
<dbReference type="OrthoDB" id="1000931at2759"/>
<comment type="caution">
    <text evidence="1">The sequence shown here is derived from an EMBL/GenBank/DDBJ whole genome shotgun (WGS) entry which is preliminary data.</text>
</comment>
<dbReference type="Gramene" id="OMO99940">
    <property type="protein sequence ID" value="OMO99940"/>
    <property type="gene ID" value="CCACVL1_03542"/>
</dbReference>
<keyword evidence="2" id="KW-1185">Reference proteome</keyword>
<accession>A0A1R3JYQ4</accession>
<reference evidence="1 2" key="1">
    <citation type="submission" date="2013-09" db="EMBL/GenBank/DDBJ databases">
        <title>Corchorus capsularis genome sequencing.</title>
        <authorList>
            <person name="Alam M."/>
            <person name="Haque M.S."/>
            <person name="Islam M.S."/>
            <person name="Emdad E.M."/>
            <person name="Islam M.M."/>
            <person name="Ahmed B."/>
            <person name="Halim A."/>
            <person name="Hossen Q.M.M."/>
            <person name="Hossain M.Z."/>
            <person name="Ahmed R."/>
            <person name="Khan M.M."/>
            <person name="Islam R."/>
            <person name="Rashid M.M."/>
            <person name="Khan S.A."/>
            <person name="Rahman M.S."/>
            <person name="Alam M."/>
        </authorList>
    </citation>
    <scope>NUCLEOTIDE SEQUENCE [LARGE SCALE GENOMIC DNA]</scope>
    <source>
        <strain evidence="2">cv. CVL-1</strain>
        <tissue evidence="1">Whole seedling</tissue>
    </source>
</reference>
<gene>
    <name evidence="1" type="ORF">CCACVL1_03542</name>
</gene>
<dbReference type="Proteomes" id="UP000188268">
    <property type="component" value="Unassembled WGS sequence"/>
</dbReference>
<dbReference type="EMBL" id="AWWV01006746">
    <property type="protein sequence ID" value="OMO99940.1"/>
    <property type="molecule type" value="Genomic_DNA"/>
</dbReference>
<protein>
    <recommendedName>
        <fullName evidence="3">Endonuclease/exonuclease/phosphatase</fullName>
    </recommendedName>
</protein>
<evidence type="ECO:0000313" key="2">
    <source>
        <dbReference type="Proteomes" id="UP000188268"/>
    </source>
</evidence>
<proteinExistence type="predicted"/>
<organism evidence="1 2">
    <name type="scientific">Corchorus capsularis</name>
    <name type="common">Jute</name>
    <dbReference type="NCBI Taxonomy" id="210143"/>
    <lineage>
        <taxon>Eukaryota</taxon>
        <taxon>Viridiplantae</taxon>
        <taxon>Streptophyta</taxon>
        <taxon>Embryophyta</taxon>
        <taxon>Tracheophyta</taxon>
        <taxon>Spermatophyta</taxon>
        <taxon>Magnoliopsida</taxon>
        <taxon>eudicotyledons</taxon>
        <taxon>Gunneridae</taxon>
        <taxon>Pentapetalae</taxon>
        <taxon>rosids</taxon>
        <taxon>malvids</taxon>
        <taxon>Malvales</taxon>
        <taxon>Malvaceae</taxon>
        <taxon>Grewioideae</taxon>
        <taxon>Apeibeae</taxon>
        <taxon>Corchorus</taxon>
    </lineage>
</organism>
<evidence type="ECO:0000313" key="1">
    <source>
        <dbReference type="EMBL" id="OMO99940.1"/>
    </source>
</evidence>
<name>A0A1R3JYQ4_COCAP</name>
<sequence>MSSFKLAIYNTAGAGNPAHSSRSLAMTDGEDPDFMIVTETRLHGARALDMRACFCYDQAQSLDPIGCLGGQWLLWHSKKVQFEIFDKDRVQITGALIRVRAGSILPRALSYTSDNCV</sequence>
<evidence type="ECO:0008006" key="3">
    <source>
        <dbReference type="Google" id="ProtNLM"/>
    </source>
</evidence>